<dbReference type="SUPFAM" id="SSF51430">
    <property type="entry name" value="NAD(P)-linked oxidoreductase"/>
    <property type="match status" value="1"/>
</dbReference>
<name>A0ABP9P991_9ACTN</name>
<keyword evidence="4" id="KW-1185">Reference proteome</keyword>
<dbReference type="InterPro" id="IPR050523">
    <property type="entry name" value="AKR_Detox_Biosynth"/>
</dbReference>
<comment type="caution">
    <text evidence="3">The sequence shown here is derived from an EMBL/GenBank/DDBJ whole genome shotgun (WGS) entry which is preliminary data.</text>
</comment>
<evidence type="ECO:0000256" key="1">
    <source>
        <dbReference type="ARBA" id="ARBA00023002"/>
    </source>
</evidence>
<dbReference type="Proteomes" id="UP001500221">
    <property type="component" value="Unassembled WGS sequence"/>
</dbReference>
<dbReference type="EMBL" id="BAABKG010000001">
    <property type="protein sequence ID" value="GAA5142776.1"/>
    <property type="molecule type" value="Genomic_DNA"/>
</dbReference>
<dbReference type="Pfam" id="PF00248">
    <property type="entry name" value="Aldo_ket_red"/>
    <property type="match status" value="1"/>
</dbReference>
<evidence type="ECO:0000313" key="3">
    <source>
        <dbReference type="EMBL" id="GAA5142776.1"/>
    </source>
</evidence>
<sequence length="320" mass="34815">MADMDYRPLGDSGLMVSAVGIGCNAFSRRVDLDGVRDVLDAATDVGVTLLDTADIYGDPPGASEELIGQVLAADPSRRDDFVIATKFGMDMRGAYGDDHGVRGSRRYVRRAVEESLRRLGVDHIDLYQLHQPDDTTPIEETLSVLTDLVHEGKVGYLGCSNFAGWQVADAEWTARSGGLERFVSVQNRYSLLDREIEHEVVPACEEYGLGVLPFFPLEYGLLTGKYRRGQTAPEGTRAASGPAPWLEDADWDRIEAFEGFARERDLEPIDVAIAGLAAQPAVASVIAGATSGEQVRRNAATLRWRPTEADLVALDEITTG</sequence>
<dbReference type="PANTHER" id="PTHR43364:SF4">
    <property type="entry name" value="NAD(P)-LINKED OXIDOREDUCTASE SUPERFAMILY PROTEIN"/>
    <property type="match status" value="1"/>
</dbReference>
<evidence type="ECO:0000313" key="4">
    <source>
        <dbReference type="Proteomes" id="UP001500221"/>
    </source>
</evidence>
<evidence type="ECO:0000259" key="2">
    <source>
        <dbReference type="Pfam" id="PF00248"/>
    </source>
</evidence>
<dbReference type="PANTHER" id="PTHR43364">
    <property type="entry name" value="NADH-SPECIFIC METHYLGLYOXAL REDUCTASE-RELATED"/>
    <property type="match status" value="1"/>
</dbReference>
<protein>
    <submittedName>
        <fullName evidence="3">Aldo/keto reductase</fullName>
    </submittedName>
</protein>
<keyword evidence="1" id="KW-0560">Oxidoreductase</keyword>
<accession>A0ABP9P991</accession>
<dbReference type="InterPro" id="IPR023210">
    <property type="entry name" value="NADP_OxRdtase_dom"/>
</dbReference>
<proteinExistence type="predicted"/>
<feature type="domain" description="NADP-dependent oxidoreductase" evidence="2">
    <location>
        <begin position="19"/>
        <end position="317"/>
    </location>
</feature>
<dbReference type="PROSITE" id="PS51257">
    <property type="entry name" value="PROKAR_LIPOPROTEIN"/>
    <property type="match status" value="1"/>
</dbReference>
<reference evidence="4" key="1">
    <citation type="journal article" date="2019" name="Int. J. Syst. Evol. Microbiol.">
        <title>The Global Catalogue of Microorganisms (GCM) 10K type strain sequencing project: providing services to taxonomists for standard genome sequencing and annotation.</title>
        <authorList>
            <consortium name="The Broad Institute Genomics Platform"/>
            <consortium name="The Broad Institute Genome Sequencing Center for Infectious Disease"/>
            <person name="Wu L."/>
            <person name="Ma J."/>
        </authorList>
    </citation>
    <scope>NUCLEOTIDE SEQUENCE [LARGE SCALE GENOMIC DNA]</scope>
    <source>
        <strain evidence="4">JCM 18459</strain>
    </source>
</reference>
<dbReference type="Gene3D" id="3.20.20.100">
    <property type="entry name" value="NADP-dependent oxidoreductase domain"/>
    <property type="match status" value="1"/>
</dbReference>
<dbReference type="InterPro" id="IPR036812">
    <property type="entry name" value="NAD(P)_OxRdtase_dom_sf"/>
</dbReference>
<dbReference type="RefSeq" id="WP_345454533.1">
    <property type="nucleotide sequence ID" value="NZ_BAABKG010000001.1"/>
</dbReference>
<organism evidence="3 4">
    <name type="scientific">Nocardioides marinquilinus</name>
    <dbReference type="NCBI Taxonomy" id="1210400"/>
    <lineage>
        <taxon>Bacteria</taxon>
        <taxon>Bacillati</taxon>
        <taxon>Actinomycetota</taxon>
        <taxon>Actinomycetes</taxon>
        <taxon>Propionibacteriales</taxon>
        <taxon>Nocardioidaceae</taxon>
        <taxon>Nocardioides</taxon>
    </lineage>
</organism>
<gene>
    <name evidence="3" type="ORF">GCM10023340_06810</name>
</gene>